<keyword evidence="2" id="KW-1133">Transmembrane helix</keyword>
<sequence>MTWVLLLVVTMVTSSVLWLVWMLVPTGHDADRRSSAPARTPAVLPQQGSGTNRVALLDGPMNGRAKGEEGGALDPFDALLLQTRLSAVVSNVRELEDDPTAYARTTRLLACQLAYDALLAEACGLAGIEVDRRRPMDESERFREESELVSRGWTW</sequence>
<feature type="region of interest" description="Disordered" evidence="1">
    <location>
        <begin position="31"/>
        <end position="51"/>
    </location>
</feature>
<accession>A0A1I0XWN0</accession>
<dbReference type="EMBL" id="FOKA01000006">
    <property type="protein sequence ID" value="SFB05422.1"/>
    <property type="molecule type" value="Genomic_DNA"/>
</dbReference>
<proteinExistence type="predicted"/>
<dbReference type="RefSeq" id="WP_090032187.1">
    <property type="nucleotide sequence ID" value="NZ_BONM01000006.1"/>
</dbReference>
<evidence type="ECO:0000256" key="1">
    <source>
        <dbReference type="SAM" id="MobiDB-lite"/>
    </source>
</evidence>
<name>A0A1I0XWN0_9CELL</name>
<dbReference type="AlphaFoldDB" id="A0A1I0XWN0"/>
<keyword evidence="4" id="KW-1185">Reference proteome</keyword>
<keyword evidence="2" id="KW-0472">Membrane</keyword>
<reference evidence="3 4" key="1">
    <citation type="submission" date="2016-10" db="EMBL/GenBank/DDBJ databases">
        <authorList>
            <person name="de Groot N.N."/>
        </authorList>
    </citation>
    <scope>NUCLEOTIDE SEQUENCE [LARGE SCALE GENOMIC DNA]</scope>
    <source>
        <strain evidence="3 4">CGMCC 4.6945</strain>
    </source>
</reference>
<feature type="transmembrane region" description="Helical" evidence="2">
    <location>
        <begin position="6"/>
        <end position="24"/>
    </location>
</feature>
<organism evidence="3 4">
    <name type="scientific">Cellulomonas marina</name>
    <dbReference type="NCBI Taxonomy" id="988821"/>
    <lineage>
        <taxon>Bacteria</taxon>
        <taxon>Bacillati</taxon>
        <taxon>Actinomycetota</taxon>
        <taxon>Actinomycetes</taxon>
        <taxon>Micrococcales</taxon>
        <taxon>Cellulomonadaceae</taxon>
        <taxon>Cellulomonas</taxon>
    </lineage>
</organism>
<evidence type="ECO:0000256" key="2">
    <source>
        <dbReference type="SAM" id="Phobius"/>
    </source>
</evidence>
<evidence type="ECO:0000313" key="3">
    <source>
        <dbReference type="EMBL" id="SFB05422.1"/>
    </source>
</evidence>
<gene>
    <name evidence="3" type="ORF">SAMN05421867_10630</name>
</gene>
<protein>
    <submittedName>
        <fullName evidence="3">Uncharacterized protein</fullName>
    </submittedName>
</protein>
<dbReference type="OrthoDB" id="5147098at2"/>
<dbReference type="Proteomes" id="UP000199012">
    <property type="component" value="Unassembled WGS sequence"/>
</dbReference>
<evidence type="ECO:0000313" key="4">
    <source>
        <dbReference type="Proteomes" id="UP000199012"/>
    </source>
</evidence>
<dbReference type="STRING" id="988821.SAMN05421867_10630"/>
<keyword evidence="2" id="KW-0812">Transmembrane</keyword>